<sequence>MALFVSNSTSKHVMRFQEYPGMPHMIYKYLDFKKIFISSLDTDVRMHLLYRPHFNQYGWLEKELDLIKKYPEIEINQKGKLIELLKSVKLYICDHQGTSFMEALVVNTPTIIFWDNQYANRKGAERSFDILIQSGILFYDPKEAASKVNLIWDDVKGWWMHKDRQQARKEFINSQCMIDKDCFGKWVDTFKNILNNPGYINREDSLKKR</sequence>
<dbReference type="AlphaFoldDB" id="A0A286U469"/>
<dbReference type="InterPro" id="IPR043148">
    <property type="entry name" value="TagF_C"/>
</dbReference>
<accession>A0A286U469</accession>
<comment type="caution">
    <text evidence="1">The sequence shown here is derived from an EMBL/GenBank/DDBJ whole genome shotgun (WGS) entry which is preliminary data.</text>
</comment>
<protein>
    <submittedName>
        <fullName evidence="1">Sphingosine kinase and enzymes related to eukaryotic diacylglycerol kinase</fullName>
    </submittedName>
</protein>
<evidence type="ECO:0000313" key="2">
    <source>
        <dbReference type="Proteomes" id="UP000218542"/>
    </source>
</evidence>
<keyword evidence="1" id="KW-0808">Transferase</keyword>
<dbReference type="Proteomes" id="UP000218542">
    <property type="component" value="Unassembled WGS sequence"/>
</dbReference>
<organism evidence="1 2">
    <name type="scientific">Candidatus Scalindua japonica</name>
    <dbReference type="NCBI Taxonomy" id="1284222"/>
    <lineage>
        <taxon>Bacteria</taxon>
        <taxon>Pseudomonadati</taxon>
        <taxon>Planctomycetota</taxon>
        <taxon>Candidatus Brocadiia</taxon>
        <taxon>Candidatus Brocadiales</taxon>
        <taxon>Candidatus Scalinduaceae</taxon>
        <taxon>Candidatus Scalindua</taxon>
    </lineage>
</organism>
<dbReference type="GO" id="GO:0016301">
    <property type="term" value="F:kinase activity"/>
    <property type="evidence" value="ECO:0007669"/>
    <property type="project" value="UniProtKB-KW"/>
</dbReference>
<name>A0A286U469_9BACT</name>
<dbReference type="EMBL" id="BAOS01000045">
    <property type="protein sequence ID" value="GAX62916.1"/>
    <property type="molecule type" value="Genomic_DNA"/>
</dbReference>
<keyword evidence="2" id="KW-1185">Reference proteome</keyword>
<dbReference type="Gene3D" id="3.40.50.12580">
    <property type="match status" value="1"/>
</dbReference>
<keyword evidence="1" id="KW-0418">Kinase</keyword>
<gene>
    <name evidence="1" type="ORF">SCALIN_C45_0074</name>
</gene>
<proteinExistence type="predicted"/>
<reference evidence="2" key="1">
    <citation type="journal article" date="2017" name="Environ. Microbiol. Rep.">
        <title>Genetic Diversity of Marine Anaerobic Ammonium-Oxidizing Bacteria as Revealed by Genomic and Proteomic Analyses of 'Candidatus Scalindua japonica'.</title>
        <authorList>
            <person name="Oshiki M."/>
            <person name="Mizuto K."/>
            <person name="Kimura Z."/>
            <person name="Kindaichi T."/>
            <person name="Satoh H."/>
            <person name="Okabe S."/>
        </authorList>
    </citation>
    <scope>NUCLEOTIDE SEQUENCE [LARGE SCALE GENOMIC DNA]</scope>
    <source>
        <strain evidence="2">husup-a2</strain>
    </source>
</reference>
<evidence type="ECO:0000313" key="1">
    <source>
        <dbReference type="EMBL" id="GAX62916.1"/>
    </source>
</evidence>